<sequence>MIDTPIFLDTDRPDVPDTVVPRGVVPFHLRHAPVRGRMVQLGPLAEALLSRRTLDDAAMRLGGEALALVAALSATLKFQGSFSLQIKGDGPVSTLVTDSSDSGALRLYIKADTEGGAGLPADTSAGALLGAGYLAFTVDPGGDTERSQGIVEITGDSLAEMAMHYFETSEQHACWIRLFCDRTDAGWRAGALVLERIAAGGGVEDVVLTADGQDAWDTAVTLAETVTRDEILDDALDGTILLNRLFGTLDLAIGQPRALAYGCRCSRARLAGLLETFPEEDLDHMAVNDQIIMTCEFCNVDFRFPRDRIMPERDPS</sequence>
<dbReference type="Gene3D" id="3.55.30.10">
    <property type="entry name" value="Hsp33 domain"/>
    <property type="match status" value="1"/>
</dbReference>
<dbReference type="EMBL" id="BALE01000048">
    <property type="protein sequence ID" value="GAN55561.1"/>
    <property type="molecule type" value="Genomic_DNA"/>
</dbReference>
<dbReference type="GO" id="GO:0042026">
    <property type="term" value="P:protein refolding"/>
    <property type="evidence" value="ECO:0007669"/>
    <property type="project" value="TreeGrafter"/>
</dbReference>
<dbReference type="GO" id="GO:0051082">
    <property type="term" value="F:unfolded protein binding"/>
    <property type="evidence" value="ECO:0007669"/>
    <property type="project" value="InterPro"/>
</dbReference>
<dbReference type="RefSeq" id="WP_048850871.1">
    <property type="nucleotide sequence ID" value="NZ_BALE01000048.1"/>
</dbReference>
<accession>A0A0D6MQ31</accession>
<name>A0A0D6MQ31_9PROT</name>
<dbReference type="InterPro" id="IPR000397">
    <property type="entry name" value="Heat_shock_Hsp33"/>
</dbReference>
<keyword evidence="7" id="KW-1185">Reference proteome</keyword>
<dbReference type="Proteomes" id="UP000032679">
    <property type="component" value="Unassembled WGS sequence"/>
</dbReference>
<dbReference type="PANTHER" id="PTHR30111:SF1">
    <property type="entry name" value="33 KDA CHAPERONIN"/>
    <property type="match status" value="1"/>
</dbReference>
<dbReference type="GO" id="GO:0044183">
    <property type="term" value="F:protein folding chaperone"/>
    <property type="evidence" value="ECO:0007669"/>
    <property type="project" value="TreeGrafter"/>
</dbReference>
<keyword evidence="1" id="KW-0963">Cytoplasm</keyword>
<evidence type="ECO:0000256" key="4">
    <source>
        <dbReference type="ARBA" id="ARBA00023186"/>
    </source>
</evidence>
<dbReference type="InterPro" id="IPR016153">
    <property type="entry name" value="Heat_shock_Hsp33_N"/>
</dbReference>
<dbReference type="Gene3D" id="3.90.1280.10">
    <property type="entry name" value="HSP33 redox switch-like"/>
    <property type="match status" value="1"/>
</dbReference>
<dbReference type="InterPro" id="IPR016154">
    <property type="entry name" value="Heat_shock_Hsp33_C"/>
</dbReference>
<dbReference type="PIRSF" id="PIRSF005261">
    <property type="entry name" value="Heat_shock_Hsp33"/>
    <property type="match status" value="1"/>
</dbReference>
<dbReference type="InterPro" id="IPR023212">
    <property type="entry name" value="Hsp33_helix_hairpin_bin_dom_sf"/>
</dbReference>
<evidence type="ECO:0000256" key="2">
    <source>
        <dbReference type="ARBA" id="ARBA00022833"/>
    </source>
</evidence>
<dbReference type="GO" id="GO:0005737">
    <property type="term" value="C:cytoplasm"/>
    <property type="evidence" value="ECO:0007669"/>
    <property type="project" value="InterPro"/>
</dbReference>
<gene>
    <name evidence="6" type="ORF">Tasa_048_186</name>
</gene>
<dbReference type="OrthoDB" id="9793753at2"/>
<evidence type="ECO:0000313" key="7">
    <source>
        <dbReference type="Proteomes" id="UP000032679"/>
    </source>
</evidence>
<keyword evidence="2" id="KW-0862">Zinc</keyword>
<dbReference type="AlphaFoldDB" id="A0A0D6MQ31"/>
<keyword evidence="6" id="KW-0346">Stress response</keyword>
<evidence type="ECO:0000313" key="6">
    <source>
        <dbReference type="EMBL" id="GAN55561.1"/>
    </source>
</evidence>
<organism evidence="6 7">
    <name type="scientific">Tanticharoenia sakaeratensis NBRC 103193</name>
    <dbReference type="NCBI Taxonomy" id="1231623"/>
    <lineage>
        <taxon>Bacteria</taxon>
        <taxon>Pseudomonadati</taxon>
        <taxon>Pseudomonadota</taxon>
        <taxon>Alphaproteobacteria</taxon>
        <taxon>Acetobacterales</taxon>
        <taxon>Acetobacteraceae</taxon>
        <taxon>Tanticharoenia</taxon>
    </lineage>
</organism>
<keyword evidence="4" id="KW-0143">Chaperone</keyword>
<keyword evidence="3" id="KW-1015">Disulfide bond</keyword>
<evidence type="ECO:0000256" key="5">
    <source>
        <dbReference type="ARBA" id="ARBA00023284"/>
    </source>
</evidence>
<evidence type="ECO:0000256" key="1">
    <source>
        <dbReference type="ARBA" id="ARBA00022490"/>
    </source>
</evidence>
<dbReference type="Pfam" id="PF01430">
    <property type="entry name" value="HSP33"/>
    <property type="match status" value="1"/>
</dbReference>
<comment type="caution">
    <text evidence="6">The sequence shown here is derived from an EMBL/GenBank/DDBJ whole genome shotgun (WGS) entry which is preliminary data.</text>
</comment>
<dbReference type="Gene3D" id="1.10.287.480">
    <property type="entry name" value="helix hairpin bin"/>
    <property type="match status" value="1"/>
</dbReference>
<protein>
    <submittedName>
        <fullName evidence="6">Heat shock protein HSP33</fullName>
    </submittedName>
</protein>
<keyword evidence="5" id="KW-0676">Redox-active center</keyword>
<dbReference type="SUPFAM" id="SSF118352">
    <property type="entry name" value="HSP33 redox switch-like"/>
    <property type="match status" value="1"/>
</dbReference>
<proteinExistence type="predicted"/>
<dbReference type="PANTHER" id="PTHR30111">
    <property type="entry name" value="33 KDA CHAPERONIN"/>
    <property type="match status" value="1"/>
</dbReference>
<reference evidence="6 7" key="1">
    <citation type="submission" date="2012-10" db="EMBL/GenBank/DDBJ databases">
        <title>Genome sequencing of Tanticharoenia sakaeratensis NBRC 103193.</title>
        <authorList>
            <person name="Azuma Y."/>
            <person name="Hadano H."/>
            <person name="Hirakawa H."/>
            <person name="Matsushita K."/>
        </authorList>
    </citation>
    <scope>NUCLEOTIDE SEQUENCE [LARGE SCALE GENOMIC DNA]</scope>
    <source>
        <strain evidence="6 7">NBRC 103193</strain>
    </source>
</reference>
<dbReference type="STRING" id="1231623.Tasa_048_186"/>
<dbReference type="SUPFAM" id="SSF64397">
    <property type="entry name" value="Hsp33 domain"/>
    <property type="match status" value="1"/>
</dbReference>
<evidence type="ECO:0000256" key="3">
    <source>
        <dbReference type="ARBA" id="ARBA00023157"/>
    </source>
</evidence>